<evidence type="ECO:0000256" key="2">
    <source>
        <dbReference type="ARBA" id="ARBA00022695"/>
    </source>
</evidence>
<dbReference type="InterPro" id="IPR050951">
    <property type="entry name" value="Retrovirus_Pol_polyprotein"/>
</dbReference>
<evidence type="ECO:0000313" key="10">
    <source>
        <dbReference type="Proteomes" id="UP001190700"/>
    </source>
</evidence>
<dbReference type="InterPro" id="IPR043502">
    <property type="entry name" value="DNA/RNA_pol_sf"/>
</dbReference>
<accession>A0AAE0CFD0</accession>
<evidence type="ECO:0000256" key="5">
    <source>
        <dbReference type="ARBA" id="ARBA00022801"/>
    </source>
</evidence>
<proteinExistence type="predicted"/>
<dbReference type="SUPFAM" id="SSF56672">
    <property type="entry name" value="DNA/RNA polymerases"/>
    <property type="match status" value="1"/>
</dbReference>
<keyword evidence="5" id="KW-0378">Hydrolase</keyword>
<protein>
    <recommendedName>
        <fullName evidence="8">Reverse transcriptase RNase H-like domain-containing protein</fullName>
    </recommendedName>
</protein>
<dbReference type="EMBL" id="LGRX02024892">
    <property type="protein sequence ID" value="KAK3253279.1"/>
    <property type="molecule type" value="Genomic_DNA"/>
</dbReference>
<evidence type="ECO:0000313" key="9">
    <source>
        <dbReference type="EMBL" id="KAK3253279.1"/>
    </source>
</evidence>
<evidence type="ECO:0000256" key="7">
    <source>
        <dbReference type="SAM" id="MobiDB-lite"/>
    </source>
</evidence>
<name>A0AAE0CFD0_9CHLO</name>
<evidence type="ECO:0000259" key="8">
    <source>
        <dbReference type="Pfam" id="PF17917"/>
    </source>
</evidence>
<organism evidence="9 10">
    <name type="scientific">Cymbomonas tetramitiformis</name>
    <dbReference type="NCBI Taxonomy" id="36881"/>
    <lineage>
        <taxon>Eukaryota</taxon>
        <taxon>Viridiplantae</taxon>
        <taxon>Chlorophyta</taxon>
        <taxon>Pyramimonadophyceae</taxon>
        <taxon>Pyramimonadales</taxon>
        <taxon>Pyramimonadaceae</taxon>
        <taxon>Cymbomonas</taxon>
    </lineage>
</organism>
<gene>
    <name evidence="9" type="ORF">CYMTET_37465</name>
</gene>
<feature type="domain" description="Reverse transcriptase RNase H-like" evidence="8">
    <location>
        <begin position="1"/>
        <end position="52"/>
    </location>
</feature>
<keyword evidence="6" id="KW-0695">RNA-directed DNA polymerase</keyword>
<dbReference type="GO" id="GO:0003964">
    <property type="term" value="F:RNA-directed DNA polymerase activity"/>
    <property type="evidence" value="ECO:0007669"/>
    <property type="project" value="UniProtKB-KW"/>
</dbReference>
<keyword evidence="4" id="KW-0255">Endonuclease</keyword>
<dbReference type="CDD" id="cd09274">
    <property type="entry name" value="RNase_HI_RT_Ty3"/>
    <property type="match status" value="1"/>
</dbReference>
<keyword evidence="3" id="KW-0540">Nuclease</keyword>
<dbReference type="InterPro" id="IPR029063">
    <property type="entry name" value="SAM-dependent_MTases_sf"/>
</dbReference>
<dbReference type="PANTHER" id="PTHR37984:SF5">
    <property type="entry name" value="PROTEIN NYNRIN-LIKE"/>
    <property type="match status" value="1"/>
</dbReference>
<dbReference type="GO" id="GO:0016787">
    <property type="term" value="F:hydrolase activity"/>
    <property type="evidence" value="ECO:0007669"/>
    <property type="project" value="UniProtKB-KW"/>
</dbReference>
<dbReference type="PANTHER" id="PTHR37984">
    <property type="entry name" value="PROTEIN CBG26694"/>
    <property type="match status" value="1"/>
</dbReference>
<keyword evidence="2" id="KW-0548">Nucleotidyltransferase</keyword>
<evidence type="ECO:0000256" key="3">
    <source>
        <dbReference type="ARBA" id="ARBA00022722"/>
    </source>
</evidence>
<sequence length="588" mass="65668">MLAVVWAVRTLRQYLHGVHFTLVTDHSPLTTLMEKSDLQGQHLRWAISLQEFDFTVQYRPGAKNSNADVPSRYPLPSTTDETGARHEREKASALHAGVGEAYTKNFCDSLCFMLAGDPPAGEEVTPEVQVANYCKMAAREQLGTSPVHRLFDLHHQDELECNHAALFDTDQPELVVGRLWEASESSLEGADLGATHTRVLDKRFFSQAREEGVVCYEPCGGLCAGLEMLLRNGVKDLSPAGTLTGLDGRHSKLFYEVVRLLSTLQQLQKKQRPPGYILENVSPLAHRPETKIRDEAFPYIASVIGRPVSFDAARADRAPHYVVNVVGEPLKALPTIMATQGSRAFRAARMGTVVRSSGTDAKEESREVNLDERSRAMGYSANELRMADGLNDEELASILGLAMDRRAMELLMAVAEASRKGLPHSEESLVAENSPGQPIAVDNNWADHARSDLQQRQALLAKWVGNSNAYTQQVAKTMRHRDWEEKLQTMCSQGQKGAQGIGAKRQSSSTNKKKEWQLYAIDQYRLRHKSHFVKEDGTQPARAEVPKEYPSTIVVRRWVRRIYKFDGVVLVGTVSSDGWRSWLREQVP</sequence>
<dbReference type="AlphaFoldDB" id="A0AAE0CFD0"/>
<evidence type="ECO:0000256" key="6">
    <source>
        <dbReference type="ARBA" id="ARBA00022918"/>
    </source>
</evidence>
<dbReference type="InterPro" id="IPR041373">
    <property type="entry name" value="RT_RNaseH"/>
</dbReference>
<comment type="caution">
    <text evidence="9">The sequence shown here is derived from an EMBL/GenBank/DDBJ whole genome shotgun (WGS) entry which is preliminary data.</text>
</comment>
<evidence type="ECO:0000256" key="4">
    <source>
        <dbReference type="ARBA" id="ARBA00022759"/>
    </source>
</evidence>
<keyword evidence="1" id="KW-0808">Transferase</keyword>
<dbReference type="Proteomes" id="UP001190700">
    <property type="component" value="Unassembled WGS sequence"/>
</dbReference>
<evidence type="ECO:0000256" key="1">
    <source>
        <dbReference type="ARBA" id="ARBA00022679"/>
    </source>
</evidence>
<keyword evidence="10" id="KW-1185">Reference proteome</keyword>
<dbReference type="Gene3D" id="3.40.50.150">
    <property type="entry name" value="Vaccinia Virus protein VP39"/>
    <property type="match status" value="1"/>
</dbReference>
<feature type="region of interest" description="Disordered" evidence="7">
    <location>
        <begin position="63"/>
        <end position="86"/>
    </location>
</feature>
<dbReference type="Pfam" id="PF17917">
    <property type="entry name" value="RT_RNaseH"/>
    <property type="match status" value="1"/>
</dbReference>
<reference evidence="9 10" key="1">
    <citation type="journal article" date="2015" name="Genome Biol. Evol.">
        <title>Comparative Genomics of a Bacterivorous Green Alga Reveals Evolutionary Causalities and Consequences of Phago-Mixotrophic Mode of Nutrition.</title>
        <authorList>
            <person name="Burns J.A."/>
            <person name="Paasch A."/>
            <person name="Narechania A."/>
            <person name="Kim E."/>
        </authorList>
    </citation>
    <scope>NUCLEOTIDE SEQUENCE [LARGE SCALE GENOMIC DNA]</scope>
    <source>
        <strain evidence="9 10">PLY_AMNH</strain>
    </source>
</reference>
<dbReference type="GO" id="GO:0004519">
    <property type="term" value="F:endonuclease activity"/>
    <property type="evidence" value="ECO:0007669"/>
    <property type="project" value="UniProtKB-KW"/>
</dbReference>